<keyword evidence="8 9" id="KW-0238">DNA-binding</keyword>
<dbReference type="InterPro" id="IPR001238">
    <property type="entry name" value="DNA-binding_RecF"/>
</dbReference>
<dbReference type="GO" id="GO:0005737">
    <property type="term" value="C:cytoplasm"/>
    <property type="evidence" value="ECO:0007669"/>
    <property type="project" value="UniProtKB-SubCell"/>
</dbReference>
<evidence type="ECO:0000256" key="6">
    <source>
        <dbReference type="ARBA" id="ARBA00022741"/>
    </source>
</evidence>
<sequence length="376" mass="41130">MIHTVALSNLRNHGHSELVCARDVTILTGRNGAGKTSVLEAISMSALGRSFVPVPESALVRHGAEMCSVTVVAERDRDVPYKVSIAYREGMRKRIETSIGSNLTARDLIGELPIVALSPDHKSITFGAPSDRRAFIDAVMAQASKRVTDLLYEHRRLLKQRNALLAQCGGTMPPSSMMAAWTEALATCSAELVRRRRDFLKDFGPRVHRSYAEVSGAAEEIELRYEPDGIADVDNLTDDEIVSAMLAAAERNAQQEVRRGLTLFGPQRDELTFLINGGLVKETASQGQHKSLLVALKLAECTILRDLRDERPVVLLDDVFSELDRDRCARVMKLILAMGMQCFVTTTDGDEIAALVPAGTDVRLVTVDGGTFKEAA</sequence>
<dbReference type="InterPro" id="IPR003395">
    <property type="entry name" value="RecF/RecN/SMC_N"/>
</dbReference>
<dbReference type="Gene3D" id="1.20.1050.90">
    <property type="entry name" value="RecF/RecN/SMC, N-terminal domain"/>
    <property type="match status" value="1"/>
</dbReference>
<dbReference type="AlphaFoldDB" id="A0A1M3KVP6"/>
<dbReference type="Gene3D" id="3.40.50.300">
    <property type="entry name" value="P-loop containing nucleotide triphosphate hydrolases"/>
    <property type="match status" value="1"/>
</dbReference>
<dbReference type="GO" id="GO:0006260">
    <property type="term" value="P:DNA replication"/>
    <property type="evidence" value="ECO:0007669"/>
    <property type="project" value="UniProtKB-UniRule"/>
</dbReference>
<evidence type="ECO:0000313" key="13">
    <source>
        <dbReference type="Proteomes" id="UP000184233"/>
    </source>
</evidence>
<dbReference type="Pfam" id="PF02463">
    <property type="entry name" value="SMC_N"/>
    <property type="match status" value="1"/>
</dbReference>
<name>A0A1M3KVP6_9BACT</name>
<feature type="binding site" evidence="9">
    <location>
        <begin position="29"/>
        <end position="36"/>
    </location>
    <ligand>
        <name>ATP</name>
        <dbReference type="ChEBI" id="CHEBI:30616"/>
    </ligand>
</feature>
<dbReference type="PANTHER" id="PTHR32182">
    <property type="entry name" value="DNA REPLICATION AND REPAIR PROTEIN RECF"/>
    <property type="match status" value="1"/>
</dbReference>
<comment type="function">
    <text evidence="9 10">The RecF protein is involved in DNA metabolism; it is required for DNA replication and normal SOS inducibility. RecF binds preferentially to single-stranded, linear DNA. It also seems to bind ATP.</text>
</comment>
<keyword evidence="6 9" id="KW-0547">Nucleotide-binding</keyword>
<evidence type="ECO:0000256" key="8">
    <source>
        <dbReference type="ARBA" id="ARBA00023125"/>
    </source>
</evidence>
<evidence type="ECO:0000256" key="7">
    <source>
        <dbReference type="ARBA" id="ARBA00022840"/>
    </source>
</evidence>
<keyword evidence="9 10" id="KW-0742">SOS response</keyword>
<keyword evidence="9 10" id="KW-0227">DNA damage</keyword>
<dbReference type="GO" id="GO:0003697">
    <property type="term" value="F:single-stranded DNA binding"/>
    <property type="evidence" value="ECO:0007669"/>
    <property type="project" value="UniProtKB-UniRule"/>
</dbReference>
<gene>
    <name evidence="9" type="primary">recF</name>
    <name evidence="12" type="ORF">BGO89_13240</name>
</gene>
<comment type="subcellular location">
    <subcellularLocation>
        <location evidence="1 9 10">Cytoplasm</location>
    </subcellularLocation>
</comment>
<evidence type="ECO:0000256" key="2">
    <source>
        <dbReference type="ARBA" id="ARBA00008016"/>
    </source>
</evidence>
<evidence type="ECO:0000313" key="12">
    <source>
        <dbReference type="EMBL" id="OJX56296.1"/>
    </source>
</evidence>
<evidence type="ECO:0000256" key="9">
    <source>
        <dbReference type="HAMAP-Rule" id="MF_00365"/>
    </source>
</evidence>
<organism evidence="12 13">
    <name type="scientific">Candidatus Kapaibacterium thiocyanatum</name>
    <dbReference type="NCBI Taxonomy" id="1895771"/>
    <lineage>
        <taxon>Bacteria</taxon>
        <taxon>Pseudomonadati</taxon>
        <taxon>Candidatus Kapaibacteriota</taxon>
        <taxon>Candidatus Kapaibacteriia</taxon>
        <taxon>Candidatus Kapaibacteriales</taxon>
        <taxon>Candidatus Kapaibacteriaceae</taxon>
        <taxon>Candidatus Kapaibacterium</taxon>
    </lineage>
</organism>
<dbReference type="STRING" id="1895771.BGO89_13240"/>
<evidence type="ECO:0000256" key="1">
    <source>
        <dbReference type="ARBA" id="ARBA00004496"/>
    </source>
</evidence>
<dbReference type="InterPro" id="IPR042174">
    <property type="entry name" value="RecF_2"/>
</dbReference>
<proteinExistence type="inferred from homology"/>
<dbReference type="EMBL" id="MKVH01000025">
    <property type="protein sequence ID" value="OJX56296.1"/>
    <property type="molecule type" value="Genomic_DNA"/>
</dbReference>
<accession>A0A1M3KVP6</accession>
<reference evidence="12 13" key="1">
    <citation type="submission" date="2016-09" db="EMBL/GenBank/DDBJ databases">
        <title>Genome-resolved meta-omics ties microbial dynamics to process performance in biotechnology for thiocyanate degradation.</title>
        <authorList>
            <person name="Kantor R.S."/>
            <person name="Huddy R.J."/>
            <person name="Iyer R."/>
            <person name="Thomas B.C."/>
            <person name="Brown C.T."/>
            <person name="Anantharaman K."/>
            <person name="Tringe S."/>
            <person name="Hettich R.L."/>
            <person name="Harrison S.T."/>
            <person name="Banfield J.F."/>
        </authorList>
    </citation>
    <scope>NUCLEOTIDE SEQUENCE [LARGE SCALE GENOMIC DNA]</scope>
    <source>
        <strain evidence="12">59-99</strain>
    </source>
</reference>
<dbReference type="GO" id="GO:0005524">
    <property type="term" value="F:ATP binding"/>
    <property type="evidence" value="ECO:0007669"/>
    <property type="project" value="UniProtKB-UniRule"/>
</dbReference>
<dbReference type="HAMAP" id="MF_00365">
    <property type="entry name" value="RecF"/>
    <property type="match status" value="1"/>
</dbReference>
<dbReference type="PANTHER" id="PTHR32182:SF0">
    <property type="entry name" value="DNA REPLICATION AND REPAIR PROTEIN RECF"/>
    <property type="match status" value="1"/>
</dbReference>
<keyword evidence="7 9" id="KW-0067">ATP-binding</keyword>
<evidence type="ECO:0000256" key="4">
    <source>
        <dbReference type="ARBA" id="ARBA00022490"/>
    </source>
</evidence>
<feature type="domain" description="RecF/RecN/SMC N-terminal" evidence="11">
    <location>
        <begin position="1"/>
        <end position="348"/>
    </location>
</feature>
<evidence type="ECO:0000256" key="10">
    <source>
        <dbReference type="RuleBase" id="RU000578"/>
    </source>
</evidence>
<keyword evidence="4 9" id="KW-0963">Cytoplasm</keyword>
<evidence type="ECO:0000259" key="11">
    <source>
        <dbReference type="Pfam" id="PF02463"/>
    </source>
</evidence>
<dbReference type="SUPFAM" id="SSF52540">
    <property type="entry name" value="P-loop containing nucleoside triphosphate hydrolases"/>
    <property type="match status" value="1"/>
</dbReference>
<comment type="caution">
    <text evidence="12">The sequence shown here is derived from an EMBL/GenBank/DDBJ whole genome shotgun (WGS) entry which is preliminary data.</text>
</comment>
<dbReference type="NCBIfam" id="TIGR00611">
    <property type="entry name" value="recf"/>
    <property type="match status" value="1"/>
</dbReference>
<protein>
    <recommendedName>
        <fullName evidence="3 9">DNA replication and repair protein RecF</fullName>
    </recommendedName>
</protein>
<dbReference type="InterPro" id="IPR027417">
    <property type="entry name" value="P-loop_NTPase"/>
</dbReference>
<dbReference type="GO" id="GO:0006302">
    <property type="term" value="P:double-strand break repair"/>
    <property type="evidence" value="ECO:0007669"/>
    <property type="project" value="TreeGrafter"/>
</dbReference>
<dbReference type="GO" id="GO:0009432">
    <property type="term" value="P:SOS response"/>
    <property type="evidence" value="ECO:0007669"/>
    <property type="project" value="UniProtKB-UniRule"/>
</dbReference>
<dbReference type="Proteomes" id="UP000184233">
    <property type="component" value="Unassembled WGS sequence"/>
</dbReference>
<dbReference type="GO" id="GO:0000731">
    <property type="term" value="P:DNA synthesis involved in DNA repair"/>
    <property type="evidence" value="ECO:0007669"/>
    <property type="project" value="TreeGrafter"/>
</dbReference>
<evidence type="ECO:0000256" key="3">
    <source>
        <dbReference type="ARBA" id="ARBA00020170"/>
    </source>
</evidence>
<dbReference type="InterPro" id="IPR018078">
    <property type="entry name" value="DNA-binding_RecF_CS"/>
</dbReference>
<dbReference type="PROSITE" id="PS00618">
    <property type="entry name" value="RECF_2"/>
    <property type="match status" value="1"/>
</dbReference>
<evidence type="ECO:0000256" key="5">
    <source>
        <dbReference type="ARBA" id="ARBA00022705"/>
    </source>
</evidence>
<comment type="similarity">
    <text evidence="2 9 10">Belongs to the RecF family.</text>
</comment>
<keyword evidence="5 9" id="KW-0235">DNA replication</keyword>
<keyword evidence="9 10" id="KW-0234">DNA repair</keyword>